<gene>
    <name evidence="5" type="ORF">FKW77_007480</name>
</gene>
<evidence type="ECO:0008006" key="7">
    <source>
        <dbReference type="Google" id="ProtNLM"/>
    </source>
</evidence>
<feature type="transmembrane region" description="Helical" evidence="4">
    <location>
        <begin position="336"/>
        <end position="356"/>
    </location>
</feature>
<dbReference type="PANTHER" id="PTHR11360">
    <property type="entry name" value="MONOCARBOXYLATE TRANSPORTER"/>
    <property type="match status" value="1"/>
</dbReference>
<dbReference type="SUPFAM" id="SSF103473">
    <property type="entry name" value="MFS general substrate transporter"/>
    <property type="match status" value="1"/>
</dbReference>
<dbReference type="Gene3D" id="1.20.1250.20">
    <property type="entry name" value="MFS general substrate transporter like domains"/>
    <property type="match status" value="2"/>
</dbReference>
<dbReference type="Pfam" id="PF07690">
    <property type="entry name" value="MFS_1"/>
    <property type="match status" value="1"/>
</dbReference>
<comment type="subcellular location">
    <subcellularLocation>
        <location evidence="1">Membrane</location>
        <topology evidence="1">Multi-pass membrane protein</topology>
    </subcellularLocation>
</comment>
<dbReference type="PANTHER" id="PTHR11360:SF252">
    <property type="entry name" value="MAJOR FACILITATOR SUPERFAMILY (MFS) PROFILE DOMAIN-CONTAINING PROTEIN-RELATED"/>
    <property type="match status" value="1"/>
</dbReference>
<evidence type="ECO:0000313" key="6">
    <source>
        <dbReference type="Proteomes" id="UP000316270"/>
    </source>
</evidence>
<feature type="compositionally biased region" description="Polar residues" evidence="3">
    <location>
        <begin position="1"/>
        <end position="14"/>
    </location>
</feature>
<dbReference type="AlphaFoldDB" id="A0A517L7Q2"/>
<organism evidence="5 6">
    <name type="scientific">Venturia effusa</name>
    <dbReference type="NCBI Taxonomy" id="50376"/>
    <lineage>
        <taxon>Eukaryota</taxon>
        <taxon>Fungi</taxon>
        <taxon>Dikarya</taxon>
        <taxon>Ascomycota</taxon>
        <taxon>Pezizomycotina</taxon>
        <taxon>Dothideomycetes</taxon>
        <taxon>Pleosporomycetidae</taxon>
        <taxon>Venturiales</taxon>
        <taxon>Venturiaceae</taxon>
        <taxon>Venturia</taxon>
    </lineage>
</organism>
<feature type="transmembrane region" description="Helical" evidence="4">
    <location>
        <begin position="305"/>
        <end position="324"/>
    </location>
</feature>
<feature type="transmembrane region" description="Helical" evidence="4">
    <location>
        <begin position="362"/>
        <end position="387"/>
    </location>
</feature>
<feature type="transmembrane region" description="Helical" evidence="4">
    <location>
        <begin position="232"/>
        <end position="253"/>
    </location>
</feature>
<reference evidence="5 6" key="1">
    <citation type="submission" date="2019-07" db="EMBL/GenBank/DDBJ databases">
        <title>Finished genome of Venturia effusa.</title>
        <authorList>
            <person name="Young C.A."/>
            <person name="Cox M.P."/>
            <person name="Ganley A.R.D."/>
            <person name="David W.J."/>
        </authorList>
    </citation>
    <scope>NUCLEOTIDE SEQUENCE [LARGE SCALE GENOMIC DNA]</scope>
    <source>
        <strain evidence="6">albino</strain>
    </source>
</reference>
<comment type="similarity">
    <text evidence="2">Belongs to the major facilitator superfamily. Monocarboxylate porter (TC 2.A.1.13) family.</text>
</comment>
<feature type="transmembrane region" description="Helical" evidence="4">
    <location>
        <begin position="106"/>
        <end position="126"/>
    </location>
</feature>
<feature type="transmembrane region" description="Helical" evidence="4">
    <location>
        <begin position="274"/>
        <end position="293"/>
    </location>
</feature>
<keyword evidence="6" id="KW-1185">Reference proteome</keyword>
<feature type="transmembrane region" description="Helical" evidence="4">
    <location>
        <begin position="133"/>
        <end position="152"/>
    </location>
</feature>
<evidence type="ECO:0000256" key="4">
    <source>
        <dbReference type="SAM" id="Phobius"/>
    </source>
</evidence>
<dbReference type="InterPro" id="IPR036259">
    <property type="entry name" value="MFS_trans_sf"/>
</dbReference>
<accession>A0A517L7Q2</accession>
<dbReference type="GO" id="GO:0022857">
    <property type="term" value="F:transmembrane transporter activity"/>
    <property type="evidence" value="ECO:0007669"/>
    <property type="project" value="InterPro"/>
</dbReference>
<feature type="region of interest" description="Disordered" evidence="3">
    <location>
        <begin position="1"/>
        <end position="55"/>
    </location>
</feature>
<evidence type="ECO:0000256" key="1">
    <source>
        <dbReference type="ARBA" id="ARBA00004141"/>
    </source>
</evidence>
<feature type="transmembrane region" description="Helical" evidence="4">
    <location>
        <begin position="74"/>
        <end position="94"/>
    </location>
</feature>
<evidence type="ECO:0000256" key="3">
    <source>
        <dbReference type="SAM" id="MobiDB-lite"/>
    </source>
</evidence>
<keyword evidence="4" id="KW-1133">Transmembrane helix</keyword>
<dbReference type="GO" id="GO:0016020">
    <property type="term" value="C:membrane"/>
    <property type="evidence" value="ECO:0007669"/>
    <property type="project" value="UniProtKB-SubCell"/>
</dbReference>
<keyword evidence="4" id="KW-0472">Membrane</keyword>
<dbReference type="InterPro" id="IPR011701">
    <property type="entry name" value="MFS"/>
</dbReference>
<feature type="transmembrane region" description="Helical" evidence="4">
    <location>
        <begin position="193"/>
        <end position="212"/>
    </location>
</feature>
<name>A0A517L7Q2_9PEZI</name>
<proteinExistence type="inferred from homology"/>
<feature type="transmembrane region" description="Helical" evidence="4">
    <location>
        <begin position="158"/>
        <end position="186"/>
    </location>
</feature>
<evidence type="ECO:0000256" key="2">
    <source>
        <dbReference type="ARBA" id="ARBA00006727"/>
    </source>
</evidence>
<protein>
    <recommendedName>
        <fullName evidence="7">Major facilitator superfamily (MFS) profile domain-containing protein</fullName>
    </recommendedName>
</protein>
<feature type="transmembrane region" description="Helical" evidence="4">
    <location>
        <begin position="399"/>
        <end position="419"/>
    </location>
</feature>
<dbReference type="EMBL" id="CP042190">
    <property type="protein sequence ID" value="QDS71643.1"/>
    <property type="molecule type" value="Genomic_DNA"/>
</dbReference>
<dbReference type="InterPro" id="IPR050327">
    <property type="entry name" value="Proton-linked_MCT"/>
</dbReference>
<dbReference type="Proteomes" id="UP000316270">
    <property type="component" value="Chromosome 6"/>
</dbReference>
<dbReference type="OrthoDB" id="6509908at2759"/>
<feature type="compositionally biased region" description="Basic and acidic residues" evidence="3">
    <location>
        <begin position="20"/>
        <end position="31"/>
    </location>
</feature>
<keyword evidence="4" id="KW-0812">Transmembrane</keyword>
<sequence>MSDCKTSASSNDHLSSVHYEGPENHQEKEALESNENSDVDHEPISPSSKDGAIDPFGQPPDGGLNAWLKVLGCFLIYSNIWGFTLTFGAFQTYYQHDFLKDSSPSAISWIGTVQSWLLILVGVLSGPLFDLGWFRPMLVIGNLFVVFGIFMLSLCKTYWQVFLAQGVCMGLGAGLLYVPSLALVGLSFSSKRAIAQGIVTSGIAVGGVAYIISFDHITTSSGFGWAVRTMGFIAMGICAIAFPALLYGTSLLAKARPARKLYDFSAFKESNFNIFTACTCSTFLGYIVPYFFLPTFCQDVLDISQTFALYILVMGIGASFFGRLAAGAIAHSIGPLLCWFCCALASGVLSLCWMAVDSQSGIIVFSVLWGFCSAGLVTLPATVFPSLCPDSSRLGTRMGMSWGISSFASLIGSPIAGALLGHNGEGVKQQRSDFLGPQLWAGICLLVGAVTIAALYVLTYRRRRVGFFI</sequence>
<evidence type="ECO:0000313" key="5">
    <source>
        <dbReference type="EMBL" id="QDS71643.1"/>
    </source>
</evidence>
<feature type="transmembrane region" description="Helical" evidence="4">
    <location>
        <begin position="439"/>
        <end position="458"/>
    </location>
</feature>